<feature type="domain" description="Endonuclease/exonuclease/phosphatase" evidence="1">
    <location>
        <begin position="4"/>
        <end position="255"/>
    </location>
</feature>
<dbReference type="PANTHER" id="PTHR14859:SF1">
    <property type="entry name" value="PGAP2-INTERACTING PROTEIN"/>
    <property type="match status" value="1"/>
</dbReference>
<dbReference type="InterPro" id="IPR005135">
    <property type="entry name" value="Endo/exonuclease/phosphatase"/>
</dbReference>
<sequence length="266" mass="28042">MRAMTWNVWWRFGGAWREREPALLGVLADARPDVLALVETWRDADGTQADLVADHLGLPSAVFVPTGLPPVPDDPDLAGVEMGIALVSRWAPVATRTVPLPAAQRPGPPAHALHATLDHPAGPLHVVVATLEWEPRYAEDRMAQAWALADLAADAALDGDLPVLVLGDLNARPDGPQLAALTRQLADLWPLGGGDPAAVTLSSVVPEAPLEATELIDQRIDHVLARPGRAGGTLRAGGARLAGTEPVGGRYPSDHFAVVVDVELTS</sequence>
<dbReference type="Pfam" id="PF03372">
    <property type="entry name" value="Exo_endo_phos"/>
    <property type="match status" value="1"/>
</dbReference>
<name>A0A7Z8JZA0_9CELL</name>
<dbReference type="Proteomes" id="UP000308121">
    <property type="component" value="Unassembled WGS sequence"/>
</dbReference>
<accession>A0A7Z8JZA0</accession>
<evidence type="ECO:0000313" key="3">
    <source>
        <dbReference type="Proteomes" id="UP000308121"/>
    </source>
</evidence>
<reference evidence="2 3" key="1">
    <citation type="submission" date="2019-05" db="EMBL/GenBank/DDBJ databases">
        <title>Genome sequence of Cellulomonas hominis strain CS1.</title>
        <authorList>
            <person name="Belmont J."/>
            <person name="Maclea K.S."/>
        </authorList>
    </citation>
    <scope>NUCLEOTIDE SEQUENCE [LARGE SCALE GENOMIC DNA]</scope>
    <source>
        <strain evidence="2 3">CS1</strain>
    </source>
</reference>
<keyword evidence="2" id="KW-0378">Hydrolase</keyword>
<dbReference type="Gene3D" id="3.60.10.10">
    <property type="entry name" value="Endonuclease/exonuclease/phosphatase"/>
    <property type="match status" value="1"/>
</dbReference>
<dbReference type="EMBL" id="SZYE01000131">
    <property type="protein sequence ID" value="TKR22868.1"/>
    <property type="molecule type" value="Genomic_DNA"/>
</dbReference>
<dbReference type="OrthoDB" id="9787701at2"/>
<gene>
    <name evidence="2" type="ORF">FA014_14135</name>
</gene>
<dbReference type="GO" id="GO:0016020">
    <property type="term" value="C:membrane"/>
    <property type="evidence" value="ECO:0007669"/>
    <property type="project" value="GOC"/>
</dbReference>
<dbReference type="GO" id="GO:0004527">
    <property type="term" value="F:exonuclease activity"/>
    <property type="evidence" value="ECO:0007669"/>
    <property type="project" value="UniProtKB-KW"/>
</dbReference>
<proteinExistence type="predicted"/>
<dbReference type="SUPFAM" id="SSF56219">
    <property type="entry name" value="DNase I-like"/>
    <property type="match status" value="1"/>
</dbReference>
<evidence type="ECO:0000313" key="2">
    <source>
        <dbReference type="EMBL" id="TKR22868.1"/>
    </source>
</evidence>
<dbReference type="GO" id="GO:0004519">
    <property type="term" value="F:endonuclease activity"/>
    <property type="evidence" value="ECO:0007669"/>
    <property type="project" value="UniProtKB-KW"/>
</dbReference>
<dbReference type="PANTHER" id="PTHR14859">
    <property type="entry name" value="CALCOFLUOR WHITE HYPERSENSITIVE PROTEIN PRECURSOR"/>
    <property type="match status" value="1"/>
</dbReference>
<dbReference type="GO" id="GO:0006506">
    <property type="term" value="P:GPI anchor biosynthetic process"/>
    <property type="evidence" value="ECO:0007669"/>
    <property type="project" value="TreeGrafter"/>
</dbReference>
<protein>
    <submittedName>
        <fullName evidence="2">Endonuclease/exonuclease/phosphatase family protein</fullName>
    </submittedName>
</protein>
<dbReference type="InterPro" id="IPR036691">
    <property type="entry name" value="Endo/exonu/phosph_ase_sf"/>
</dbReference>
<organism evidence="2 3">
    <name type="scientific">Cellulomonas hominis</name>
    <dbReference type="NCBI Taxonomy" id="156981"/>
    <lineage>
        <taxon>Bacteria</taxon>
        <taxon>Bacillati</taxon>
        <taxon>Actinomycetota</taxon>
        <taxon>Actinomycetes</taxon>
        <taxon>Micrococcales</taxon>
        <taxon>Cellulomonadaceae</taxon>
        <taxon>Cellulomonas</taxon>
    </lineage>
</organism>
<comment type="caution">
    <text evidence="2">The sequence shown here is derived from an EMBL/GenBank/DDBJ whole genome shotgun (WGS) entry which is preliminary data.</text>
</comment>
<dbReference type="InterPro" id="IPR051916">
    <property type="entry name" value="GPI-anchor_lipid_remodeler"/>
</dbReference>
<evidence type="ECO:0000259" key="1">
    <source>
        <dbReference type="Pfam" id="PF03372"/>
    </source>
</evidence>
<keyword evidence="2" id="KW-0269">Exonuclease</keyword>
<keyword evidence="2" id="KW-0255">Endonuclease</keyword>
<keyword evidence="2" id="KW-0540">Nuclease</keyword>
<dbReference type="AlphaFoldDB" id="A0A7Z8JZA0"/>